<dbReference type="PANTHER" id="PTHR43194:SF2">
    <property type="entry name" value="PEROXISOMAL MEMBRANE PROTEIN LPX1"/>
    <property type="match status" value="1"/>
</dbReference>
<dbReference type="PATRIC" id="fig|445709.3.peg.1333"/>
<dbReference type="InterPro" id="IPR000073">
    <property type="entry name" value="AB_hydrolase_1"/>
</dbReference>
<evidence type="ECO:0000313" key="3">
    <source>
        <dbReference type="Proteomes" id="UP000036700"/>
    </source>
</evidence>
<gene>
    <name evidence="2" type="ORF">ABW99_06195</name>
</gene>
<keyword evidence="2" id="KW-0378">Hydrolase</keyword>
<proteinExistence type="predicted"/>
<evidence type="ECO:0000313" key="2">
    <source>
        <dbReference type="EMBL" id="AKJ67866.1"/>
    </source>
</evidence>
<dbReference type="InterPro" id="IPR050228">
    <property type="entry name" value="Carboxylesterase_BioH"/>
</dbReference>
<name>A0A0G3ET29_9BURK</name>
<dbReference type="Proteomes" id="UP000036700">
    <property type="component" value="Chromosome"/>
</dbReference>
<sequence length="255" mass="27145">MTSASAELPVHYFRGRDGAVLAYREMGEGRPVVLIHGYFSTALVNWVRYGHAAKLAARGFRVIMPDLRAHGDSAKSHDASAYPPDVLADDGFALLEHLGLTDYDLGGYSLGGRTTMRMLVRGAKPRRAIAAGMGLEGILDTAGRGTHFRHILTHLGTFQRGSAEWMAEAFLKTVGGDPVALLHILDTFVDTPREALAAIDTPTLVLTGAEDDDNGSGEALAAVLPQGRFQEIPGNHMAAVTKPELGTAIADFLGA</sequence>
<accession>A0A0G3ET29</accession>
<dbReference type="AlphaFoldDB" id="A0A0G3ET29"/>
<dbReference type="InterPro" id="IPR029058">
    <property type="entry name" value="AB_hydrolase_fold"/>
</dbReference>
<dbReference type="Gene3D" id="3.40.50.1820">
    <property type="entry name" value="alpha/beta hydrolase"/>
    <property type="match status" value="1"/>
</dbReference>
<dbReference type="PANTHER" id="PTHR43194">
    <property type="entry name" value="HYDROLASE ALPHA/BETA FOLD FAMILY"/>
    <property type="match status" value="1"/>
</dbReference>
<dbReference type="STRING" id="445709.ABW99_06195"/>
<feature type="domain" description="AB hydrolase-1" evidence="1">
    <location>
        <begin position="31"/>
        <end position="122"/>
    </location>
</feature>
<protein>
    <submittedName>
        <fullName evidence="2">Hydrolase</fullName>
    </submittedName>
</protein>
<evidence type="ECO:0000259" key="1">
    <source>
        <dbReference type="Pfam" id="PF00561"/>
    </source>
</evidence>
<reference evidence="3" key="1">
    <citation type="submission" date="2015-06" db="EMBL/GenBank/DDBJ databases">
        <authorList>
            <person name="Lim Y.L."/>
            <person name="Ee R."/>
            <person name="Yong D."/>
            <person name="How K.Y."/>
            <person name="Yin W.F."/>
            <person name="Chan K.G."/>
        </authorList>
    </citation>
    <scope>NUCLEOTIDE SEQUENCE [LARGE SCALE GENOMIC DNA]</scope>
    <source>
        <strain evidence="3">DSM 25325</strain>
    </source>
</reference>
<dbReference type="KEGG" id="ptx:ABW99_06195"/>
<dbReference type="EMBL" id="CP011568">
    <property type="protein sequence ID" value="AKJ67866.1"/>
    <property type="molecule type" value="Genomic_DNA"/>
</dbReference>
<dbReference type="SUPFAM" id="SSF53474">
    <property type="entry name" value="alpha/beta-Hydrolases"/>
    <property type="match status" value="1"/>
</dbReference>
<dbReference type="GO" id="GO:0016787">
    <property type="term" value="F:hydrolase activity"/>
    <property type="evidence" value="ECO:0007669"/>
    <property type="project" value="UniProtKB-KW"/>
</dbReference>
<organism evidence="2 3">
    <name type="scientific">Pandoraea thiooxydans</name>
    <dbReference type="NCBI Taxonomy" id="445709"/>
    <lineage>
        <taxon>Bacteria</taxon>
        <taxon>Pseudomonadati</taxon>
        <taxon>Pseudomonadota</taxon>
        <taxon>Betaproteobacteria</taxon>
        <taxon>Burkholderiales</taxon>
        <taxon>Burkholderiaceae</taxon>
        <taxon>Pandoraea</taxon>
    </lineage>
</organism>
<keyword evidence="3" id="KW-1185">Reference proteome</keyword>
<dbReference type="Pfam" id="PF00561">
    <property type="entry name" value="Abhydrolase_1"/>
    <property type="match status" value="1"/>
</dbReference>